<comment type="caution">
    <text evidence="2">The sequence shown here is derived from an EMBL/GenBank/DDBJ whole genome shotgun (WGS) entry which is preliminary data.</text>
</comment>
<feature type="signal peptide" evidence="1">
    <location>
        <begin position="1"/>
        <end position="27"/>
    </location>
</feature>
<keyword evidence="1" id="KW-0732">Signal</keyword>
<evidence type="ECO:0000313" key="2">
    <source>
        <dbReference type="EMBL" id="MBT0768525.1"/>
    </source>
</evidence>
<reference evidence="2 3" key="1">
    <citation type="submission" date="2021-05" db="EMBL/GenBank/DDBJ databases">
        <title>Kineosporia and Streptomyces sp. nov. two new marine actinobacteria isolated from Coral.</title>
        <authorList>
            <person name="Buangrab K."/>
            <person name="Sutthacheep M."/>
            <person name="Yeemin T."/>
            <person name="Harunari E."/>
            <person name="Igarashi Y."/>
            <person name="Kanchanasin P."/>
            <person name="Tanasupawat S."/>
            <person name="Phongsopitanun W."/>
        </authorList>
    </citation>
    <scope>NUCLEOTIDE SEQUENCE [LARGE SCALE GENOMIC DNA]</scope>
    <source>
        <strain evidence="2 3">J2-2</strain>
    </source>
</reference>
<evidence type="ECO:0000313" key="3">
    <source>
        <dbReference type="Proteomes" id="UP001197247"/>
    </source>
</evidence>
<evidence type="ECO:0000256" key="1">
    <source>
        <dbReference type="SAM" id="SignalP"/>
    </source>
</evidence>
<feature type="chain" id="PRO_5046700374" evidence="1">
    <location>
        <begin position="28"/>
        <end position="251"/>
    </location>
</feature>
<gene>
    <name evidence="2" type="ORF">KIH74_06285</name>
</gene>
<accession>A0ABS5TBS6</accession>
<sequence>MWRIITVAAAATASAVGTLALSSPAQAATQERPIGSGGALTATAGALDFEFEAAPWGSCEDIPLAFTISGPAGGSYILNTTFSSGLVGDVDFEDFGSTGTATVTQEAFWCPTDGFGVFGGTASLTLYDAEYNKTLEQDYPLTVTVSPLAKLTQTVVTSVARTAKVGRSVSVRTCVSGDGHTLAYQSVRVVFRKPGASSETKAPLTYTDSLGCATTSVKVSNKGTYAFRSLSAATDQFEAGASSVRKVSVSR</sequence>
<dbReference type="RefSeq" id="WP_214154819.1">
    <property type="nucleotide sequence ID" value="NZ_JAHBAY010000002.1"/>
</dbReference>
<dbReference type="EMBL" id="JAHBAY010000002">
    <property type="protein sequence ID" value="MBT0768525.1"/>
    <property type="molecule type" value="Genomic_DNA"/>
</dbReference>
<proteinExistence type="predicted"/>
<name>A0ABS5TBS6_9ACTN</name>
<keyword evidence="3" id="KW-1185">Reference proteome</keyword>
<dbReference type="Proteomes" id="UP001197247">
    <property type="component" value="Unassembled WGS sequence"/>
</dbReference>
<protein>
    <submittedName>
        <fullName evidence="2">Uncharacterized protein</fullName>
    </submittedName>
</protein>
<organism evidence="2 3">
    <name type="scientific">Kineosporia corallincola</name>
    <dbReference type="NCBI Taxonomy" id="2835133"/>
    <lineage>
        <taxon>Bacteria</taxon>
        <taxon>Bacillati</taxon>
        <taxon>Actinomycetota</taxon>
        <taxon>Actinomycetes</taxon>
        <taxon>Kineosporiales</taxon>
        <taxon>Kineosporiaceae</taxon>
        <taxon>Kineosporia</taxon>
    </lineage>
</organism>